<keyword evidence="3" id="KW-1185">Reference proteome</keyword>
<proteinExistence type="predicted"/>
<dbReference type="EMBL" id="CM000364">
    <property type="protein sequence ID" value="EDX13561.1"/>
    <property type="molecule type" value="Genomic_DNA"/>
</dbReference>
<accession>B4QVY1</accession>
<dbReference type="GO" id="GO:0007283">
    <property type="term" value="P:spermatogenesis"/>
    <property type="evidence" value="ECO:0007669"/>
    <property type="project" value="EnsemblMetazoa"/>
</dbReference>
<feature type="region of interest" description="Disordered" evidence="1">
    <location>
        <begin position="212"/>
        <end position="246"/>
    </location>
</feature>
<sequence length="355" mass="39236">MKIKLSGEYTLAEIEVDLDQQLTPNELQPGATVLATNESTGGLERIVSHEELSRFFAVGPPVALPMPTDVVVERTLADPAFKQILQEADGKKGFDPEAEQMKIRDFLAGVTSSKMTTEQSVFHGSRSNTSAPTVNRIKCPTCLVQFDAVAFQNHACEAKPAELMVPQQEKPHLVPTTFRQRGDRDKHIRARHSHLDANSRLMMQMQKFQLETAAAQKAQGHNPEQQDNDGGASTLDVPSGSGFVSTEPGVAEIQYSIAPEQQDEMVCVPIDQVNNSFFMSHYMQAVPMEEDGSGQHIIVFEQPGQDMDMMSIYDQQQVGEPMHEGGVPQRAPEENARVVVVKNNPTKPIFSDTYM</sequence>
<protein>
    <submittedName>
        <fullName evidence="2">GD18648</fullName>
    </submittedName>
</protein>
<dbReference type="GO" id="GO:0007140">
    <property type="term" value="P:male meiotic nuclear division"/>
    <property type="evidence" value="ECO:0007669"/>
    <property type="project" value="EnsemblMetazoa"/>
</dbReference>
<dbReference type="OrthoDB" id="3437960at2759"/>
<evidence type="ECO:0000313" key="2">
    <source>
        <dbReference type="EMBL" id="EDX13561.1"/>
    </source>
</evidence>
<dbReference type="GO" id="GO:0000785">
    <property type="term" value="C:chromatin"/>
    <property type="evidence" value="ECO:0007669"/>
    <property type="project" value="EnsemblMetazoa"/>
</dbReference>
<reference evidence="2 3" key="1">
    <citation type="journal article" date="2007" name="Nature">
        <title>Evolution of genes and genomes on the Drosophila phylogeny.</title>
        <authorList>
            <consortium name="Drosophila 12 Genomes Consortium"/>
            <person name="Clark A.G."/>
            <person name="Eisen M.B."/>
            <person name="Smith D.R."/>
            <person name="Bergman C.M."/>
            <person name="Oliver B."/>
            <person name="Markow T.A."/>
            <person name="Kaufman T.C."/>
            <person name="Kellis M."/>
            <person name="Gelbart W."/>
            <person name="Iyer V.N."/>
            <person name="Pollard D.A."/>
            <person name="Sackton T.B."/>
            <person name="Larracuente A.M."/>
            <person name="Singh N.D."/>
            <person name="Abad J.P."/>
            <person name="Abt D.N."/>
            <person name="Adryan B."/>
            <person name="Aguade M."/>
            <person name="Akashi H."/>
            <person name="Anderson W.W."/>
            <person name="Aquadro C.F."/>
            <person name="Ardell D.H."/>
            <person name="Arguello R."/>
            <person name="Artieri C.G."/>
            <person name="Barbash D.A."/>
            <person name="Barker D."/>
            <person name="Barsanti P."/>
            <person name="Batterham P."/>
            <person name="Batzoglou S."/>
            <person name="Begun D."/>
            <person name="Bhutkar A."/>
            <person name="Blanco E."/>
            <person name="Bosak S.A."/>
            <person name="Bradley R.K."/>
            <person name="Brand A.D."/>
            <person name="Brent M.R."/>
            <person name="Brooks A.N."/>
            <person name="Brown R.H."/>
            <person name="Butlin R.K."/>
            <person name="Caggese C."/>
            <person name="Calvi B.R."/>
            <person name="Bernardo de Carvalho A."/>
            <person name="Caspi A."/>
            <person name="Castrezana S."/>
            <person name="Celniker S.E."/>
            <person name="Chang J.L."/>
            <person name="Chapple C."/>
            <person name="Chatterji S."/>
            <person name="Chinwalla A."/>
            <person name="Civetta A."/>
            <person name="Clifton S.W."/>
            <person name="Comeron J.M."/>
            <person name="Costello J.C."/>
            <person name="Coyne J.A."/>
            <person name="Daub J."/>
            <person name="David R.G."/>
            <person name="Delcher A.L."/>
            <person name="Delehaunty K."/>
            <person name="Do C.B."/>
            <person name="Ebling H."/>
            <person name="Edwards K."/>
            <person name="Eickbush T."/>
            <person name="Evans J.D."/>
            <person name="Filipski A."/>
            <person name="Findeiss S."/>
            <person name="Freyhult E."/>
            <person name="Fulton L."/>
            <person name="Fulton R."/>
            <person name="Garcia A.C."/>
            <person name="Gardiner A."/>
            <person name="Garfield D.A."/>
            <person name="Garvin B.E."/>
            <person name="Gibson G."/>
            <person name="Gilbert D."/>
            <person name="Gnerre S."/>
            <person name="Godfrey J."/>
            <person name="Good R."/>
            <person name="Gotea V."/>
            <person name="Gravely B."/>
            <person name="Greenberg A.J."/>
            <person name="Griffiths-Jones S."/>
            <person name="Gross S."/>
            <person name="Guigo R."/>
            <person name="Gustafson E.A."/>
            <person name="Haerty W."/>
            <person name="Hahn M.W."/>
            <person name="Halligan D.L."/>
            <person name="Halpern A.L."/>
            <person name="Halter G.M."/>
            <person name="Han M.V."/>
            <person name="Heger A."/>
            <person name="Hillier L."/>
            <person name="Hinrichs A.S."/>
            <person name="Holmes I."/>
            <person name="Hoskins R.A."/>
            <person name="Hubisz M.J."/>
            <person name="Hultmark D."/>
            <person name="Huntley M.A."/>
            <person name="Jaffe D.B."/>
            <person name="Jagadeeshan S."/>
            <person name="Jeck W.R."/>
            <person name="Johnson J."/>
            <person name="Jones C.D."/>
            <person name="Jordan W.C."/>
            <person name="Karpen G.H."/>
            <person name="Kataoka E."/>
            <person name="Keightley P.D."/>
            <person name="Kheradpour P."/>
            <person name="Kirkness E.F."/>
            <person name="Koerich L.B."/>
            <person name="Kristiansen K."/>
            <person name="Kudrna D."/>
            <person name="Kulathinal R.J."/>
            <person name="Kumar S."/>
            <person name="Kwok R."/>
            <person name="Lander E."/>
            <person name="Langley C.H."/>
            <person name="Lapoint R."/>
            <person name="Lazzaro B.P."/>
            <person name="Lee S.J."/>
            <person name="Levesque L."/>
            <person name="Li R."/>
            <person name="Lin C.F."/>
            <person name="Lin M.F."/>
            <person name="Lindblad-Toh K."/>
            <person name="Llopart A."/>
            <person name="Long M."/>
            <person name="Low L."/>
            <person name="Lozovsky E."/>
            <person name="Lu J."/>
            <person name="Luo M."/>
            <person name="Machado C.A."/>
            <person name="Makalowski W."/>
            <person name="Marzo M."/>
            <person name="Matsuda M."/>
            <person name="Matzkin L."/>
            <person name="McAllister B."/>
            <person name="McBride C.S."/>
            <person name="McKernan B."/>
            <person name="McKernan K."/>
            <person name="Mendez-Lago M."/>
            <person name="Minx P."/>
            <person name="Mollenhauer M.U."/>
            <person name="Montooth K."/>
            <person name="Mount S.M."/>
            <person name="Mu X."/>
            <person name="Myers E."/>
            <person name="Negre B."/>
            <person name="Newfeld S."/>
            <person name="Nielsen R."/>
            <person name="Noor M.A."/>
            <person name="O'Grady P."/>
            <person name="Pachter L."/>
            <person name="Papaceit M."/>
            <person name="Parisi M.J."/>
            <person name="Parisi M."/>
            <person name="Parts L."/>
            <person name="Pedersen J.S."/>
            <person name="Pesole G."/>
            <person name="Phillippy A.M."/>
            <person name="Ponting C.P."/>
            <person name="Pop M."/>
            <person name="Porcelli D."/>
            <person name="Powell J.R."/>
            <person name="Prohaska S."/>
            <person name="Pruitt K."/>
            <person name="Puig M."/>
            <person name="Quesneville H."/>
            <person name="Ram K.R."/>
            <person name="Rand D."/>
            <person name="Rasmussen M.D."/>
            <person name="Reed L.K."/>
            <person name="Reenan R."/>
            <person name="Reily A."/>
            <person name="Remington K.A."/>
            <person name="Rieger T.T."/>
            <person name="Ritchie M.G."/>
            <person name="Robin C."/>
            <person name="Rogers Y.H."/>
            <person name="Rohde C."/>
            <person name="Rozas J."/>
            <person name="Rubenfield M.J."/>
            <person name="Ruiz A."/>
            <person name="Russo S."/>
            <person name="Salzberg S.L."/>
            <person name="Sanchez-Gracia A."/>
            <person name="Saranga D.J."/>
            <person name="Sato H."/>
            <person name="Schaeffer S.W."/>
            <person name="Schatz M.C."/>
            <person name="Schlenke T."/>
            <person name="Schwartz R."/>
            <person name="Segarra C."/>
            <person name="Singh R.S."/>
            <person name="Sirot L."/>
            <person name="Sirota M."/>
            <person name="Sisneros N.B."/>
            <person name="Smith C.D."/>
            <person name="Smith T.F."/>
            <person name="Spieth J."/>
            <person name="Stage D.E."/>
            <person name="Stark A."/>
            <person name="Stephan W."/>
            <person name="Strausberg R.L."/>
            <person name="Strempel S."/>
            <person name="Sturgill D."/>
            <person name="Sutton G."/>
            <person name="Sutton G.G."/>
            <person name="Tao W."/>
            <person name="Teichmann S."/>
            <person name="Tobari Y.N."/>
            <person name="Tomimura Y."/>
            <person name="Tsolas J.M."/>
            <person name="Valente V.L."/>
            <person name="Venter E."/>
            <person name="Venter J.C."/>
            <person name="Vicario S."/>
            <person name="Vieira F.G."/>
            <person name="Vilella A.J."/>
            <person name="Villasante A."/>
            <person name="Walenz B."/>
            <person name="Wang J."/>
            <person name="Wasserman M."/>
            <person name="Watts T."/>
            <person name="Wilson D."/>
            <person name="Wilson R.K."/>
            <person name="Wing R.A."/>
            <person name="Wolfner M.F."/>
            <person name="Wong A."/>
            <person name="Wong G.K."/>
            <person name="Wu C.I."/>
            <person name="Wu G."/>
            <person name="Yamamoto D."/>
            <person name="Yang H.P."/>
            <person name="Yang S.P."/>
            <person name="Yorke J.A."/>
            <person name="Yoshida K."/>
            <person name="Zdobnov E."/>
            <person name="Zhang P."/>
            <person name="Zhang Y."/>
            <person name="Zimin A.V."/>
            <person name="Baldwin J."/>
            <person name="Abdouelleil A."/>
            <person name="Abdulkadir J."/>
            <person name="Abebe A."/>
            <person name="Abera B."/>
            <person name="Abreu J."/>
            <person name="Acer S.C."/>
            <person name="Aftuck L."/>
            <person name="Alexander A."/>
            <person name="An P."/>
            <person name="Anderson E."/>
            <person name="Anderson S."/>
            <person name="Arachi H."/>
            <person name="Azer M."/>
            <person name="Bachantsang P."/>
            <person name="Barry A."/>
            <person name="Bayul T."/>
            <person name="Berlin A."/>
            <person name="Bessette D."/>
            <person name="Bloom T."/>
            <person name="Blye J."/>
            <person name="Boguslavskiy L."/>
            <person name="Bonnet C."/>
            <person name="Boukhgalter B."/>
            <person name="Bourzgui I."/>
            <person name="Brown A."/>
            <person name="Cahill P."/>
            <person name="Channer S."/>
            <person name="Cheshatsang Y."/>
            <person name="Chuda L."/>
            <person name="Citroen M."/>
            <person name="Collymore A."/>
            <person name="Cooke P."/>
            <person name="Costello M."/>
            <person name="D'Aco K."/>
            <person name="Daza R."/>
            <person name="De Haan G."/>
            <person name="DeGray S."/>
            <person name="DeMaso C."/>
            <person name="Dhargay N."/>
            <person name="Dooley K."/>
            <person name="Dooley E."/>
            <person name="Doricent M."/>
            <person name="Dorje P."/>
            <person name="Dorjee K."/>
            <person name="Dupes A."/>
            <person name="Elong R."/>
            <person name="Falk J."/>
            <person name="Farina A."/>
            <person name="Faro S."/>
            <person name="Ferguson D."/>
            <person name="Fisher S."/>
            <person name="Foley C.D."/>
            <person name="Franke A."/>
            <person name="Friedrich D."/>
            <person name="Gadbois L."/>
            <person name="Gearin G."/>
            <person name="Gearin C.R."/>
            <person name="Giannoukos G."/>
            <person name="Goode T."/>
            <person name="Graham J."/>
            <person name="Grandbois E."/>
            <person name="Grewal S."/>
            <person name="Gyaltsen K."/>
            <person name="Hafez N."/>
            <person name="Hagos B."/>
            <person name="Hall J."/>
            <person name="Henson C."/>
            <person name="Hollinger A."/>
            <person name="Honan T."/>
            <person name="Huard M.D."/>
            <person name="Hughes L."/>
            <person name="Hurhula B."/>
            <person name="Husby M.E."/>
            <person name="Kamat A."/>
            <person name="Kanga B."/>
            <person name="Kashin S."/>
            <person name="Khazanovich D."/>
            <person name="Kisner P."/>
            <person name="Lance K."/>
            <person name="Lara M."/>
            <person name="Lee W."/>
            <person name="Lennon N."/>
            <person name="Letendre F."/>
            <person name="LeVine R."/>
            <person name="Lipovsky A."/>
            <person name="Liu X."/>
            <person name="Liu J."/>
            <person name="Liu S."/>
            <person name="Lokyitsang T."/>
            <person name="Lokyitsang Y."/>
            <person name="Lubonja R."/>
            <person name="Lui A."/>
            <person name="MacDonald P."/>
            <person name="Magnisalis V."/>
            <person name="Maru K."/>
            <person name="Matthews C."/>
            <person name="McCusker W."/>
            <person name="McDonough S."/>
            <person name="Mehta T."/>
            <person name="Meldrim J."/>
            <person name="Meneus L."/>
            <person name="Mihai O."/>
            <person name="Mihalev A."/>
            <person name="Mihova T."/>
            <person name="Mittelman R."/>
            <person name="Mlenga V."/>
            <person name="Montmayeur A."/>
            <person name="Mulrain L."/>
            <person name="Navidi A."/>
            <person name="Naylor J."/>
            <person name="Negash T."/>
            <person name="Nguyen T."/>
            <person name="Nguyen N."/>
            <person name="Nicol R."/>
            <person name="Norbu C."/>
            <person name="Norbu N."/>
            <person name="Novod N."/>
            <person name="O'Neill B."/>
            <person name="Osman S."/>
            <person name="Markiewicz E."/>
            <person name="Oyono O.L."/>
            <person name="Patti C."/>
            <person name="Phunkhang P."/>
            <person name="Pierre F."/>
            <person name="Priest M."/>
            <person name="Raghuraman S."/>
            <person name="Rege F."/>
            <person name="Reyes R."/>
            <person name="Rise C."/>
            <person name="Rogov P."/>
            <person name="Ross K."/>
            <person name="Ryan E."/>
            <person name="Settipalli S."/>
            <person name="Shea T."/>
            <person name="Sherpa N."/>
            <person name="Shi L."/>
            <person name="Shih D."/>
            <person name="Sparrow T."/>
            <person name="Spaulding J."/>
            <person name="Stalker J."/>
            <person name="Stange-Thomann N."/>
            <person name="Stavropoulos S."/>
            <person name="Stone C."/>
            <person name="Strader C."/>
            <person name="Tesfaye S."/>
            <person name="Thomson T."/>
            <person name="Thoulutsang Y."/>
            <person name="Thoulutsang D."/>
            <person name="Topham K."/>
            <person name="Topping I."/>
            <person name="Tsamla T."/>
            <person name="Vassiliev H."/>
            <person name="Vo A."/>
            <person name="Wangchuk T."/>
            <person name="Wangdi T."/>
            <person name="Weiand M."/>
            <person name="Wilkinson J."/>
            <person name="Wilson A."/>
            <person name="Yadav S."/>
            <person name="Young G."/>
            <person name="Yu Q."/>
            <person name="Zembek L."/>
            <person name="Zhong D."/>
            <person name="Zimmer A."/>
            <person name="Zwirko Z."/>
            <person name="Jaffe D.B."/>
            <person name="Alvarez P."/>
            <person name="Brockman W."/>
            <person name="Butler J."/>
            <person name="Chin C."/>
            <person name="Gnerre S."/>
            <person name="Grabherr M."/>
            <person name="Kleber M."/>
            <person name="Mauceli E."/>
            <person name="MacCallum I."/>
        </authorList>
    </citation>
    <scope>NUCLEOTIDE SEQUENCE [LARGE SCALE GENOMIC DNA]</scope>
    <source>
        <strain evidence="3">white501</strain>
    </source>
</reference>
<dbReference type="AlphaFoldDB" id="B4QVY1"/>
<evidence type="ECO:0000313" key="3">
    <source>
        <dbReference type="Proteomes" id="UP000000304"/>
    </source>
</evidence>
<dbReference type="Proteomes" id="UP000000304">
    <property type="component" value="Chromosome 3R"/>
</dbReference>
<dbReference type="GO" id="GO:0090575">
    <property type="term" value="C:RNA polymerase II transcription regulator complex"/>
    <property type="evidence" value="ECO:0007669"/>
    <property type="project" value="EnsemblMetazoa"/>
</dbReference>
<organism evidence="2 3">
    <name type="scientific">Drosophila simulans</name>
    <name type="common">Fruit fly</name>
    <dbReference type="NCBI Taxonomy" id="7240"/>
    <lineage>
        <taxon>Eukaryota</taxon>
        <taxon>Metazoa</taxon>
        <taxon>Ecdysozoa</taxon>
        <taxon>Arthropoda</taxon>
        <taxon>Hexapoda</taxon>
        <taxon>Insecta</taxon>
        <taxon>Pterygota</taxon>
        <taxon>Neoptera</taxon>
        <taxon>Endopterygota</taxon>
        <taxon>Diptera</taxon>
        <taxon>Brachycera</taxon>
        <taxon>Muscomorpha</taxon>
        <taxon>Ephydroidea</taxon>
        <taxon>Drosophilidae</taxon>
        <taxon>Drosophila</taxon>
        <taxon>Sophophora</taxon>
    </lineage>
</organism>
<dbReference type="HOGENOM" id="CLU_781363_0_0_1"/>
<evidence type="ECO:0000256" key="1">
    <source>
        <dbReference type="SAM" id="MobiDB-lite"/>
    </source>
</evidence>
<name>B4QVY1_DROSI</name>
<dbReference type="STRING" id="7240.B4QVY1"/>
<dbReference type="GO" id="GO:0045944">
    <property type="term" value="P:positive regulation of transcription by RNA polymerase II"/>
    <property type="evidence" value="ECO:0007669"/>
    <property type="project" value="EnsemblMetazoa"/>
</dbReference>
<gene>
    <name evidence="2" type="primary">Dsim\GD18648</name>
    <name evidence="2" type="ORF">Dsim_GD18648</name>
</gene>
<dbReference type="PhylomeDB" id="B4QVY1"/>